<keyword evidence="2" id="KW-1185">Reference proteome</keyword>
<accession>A0ACB7P685</accession>
<gene>
    <name evidence="1" type="ORF">F5144DRAFT_225654</name>
</gene>
<evidence type="ECO:0000313" key="2">
    <source>
        <dbReference type="Proteomes" id="UP000724584"/>
    </source>
</evidence>
<sequence>MPGVPGCSWLLLLVPAREGFNSVCIQCQSSRTECANSYLHFCWLLVTPRHLPHLVVDVPCVAFCCATAAALLRLLLLPPRLIWTRGPRFLRPASVESFIPHKLERHSWEVSSQFRTSCWQLSRAHPSS</sequence>
<dbReference type="EMBL" id="JAGIZQ010000004">
    <property type="protein sequence ID" value="KAH6631603.1"/>
    <property type="molecule type" value="Genomic_DNA"/>
</dbReference>
<name>A0ACB7P685_9PEZI</name>
<proteinExistence type="predicted"/>
<evidence type="ECO:0000313" key="1">
    <source>
        <dbReference type="EMBL" id="KAH6631603.1"/>
    </source>
</evidence>
<dbReference type="Proteomes" id="UP000724584">
    <property type="component" value="Unassembled WGS sequence"/>
</dbReference>
<protein>
    <submittedName>
        <fullName evidence="1">Uncharacterized protein</fullName>
    </submittedName>
</protein>
<comment type="caution">
    <text evidence="1">The sequence shown here is derived from an EMBL/GenBank/DDBJ whole genome shotgun (WGS) entry which is preliminary data.</text>
</comment>
<organism evidence="1 2">
    <name type="scientific">Chaetomium tenue</name>
    <dbReference type="NCBI Taxonomy" id="1854479"/>
    <lineage>
        <taxon>Eukaryota</taxon>
        <taxon>Fungi</taxon>
        <taxon>Dikarya</taxon>
        <taxon>Ascomycota</taxon>
        <taxon>Pezizomycotina</taxon>
        <taxon>Sordariomycetes</taxon>
        <taxon>Sordariomycetidae</taxon>
        <taxon>Sordariales</taxon>
        <taxon>Chaetomiaceae</taxon>
        <taxon>Chaetomium</taxon>
    </lineage>
</organism>
<reference evidence="1 2" key="1">
    <citation type="journal article" date="2021" name="Nat. Commun.">
        <title>Genetic determinants of endophytism in the Arabidopsis root mycobiome.</title>
        <authorList>
            <person name="Mesny F."/>
            <person name="Miyauchi S."/>
            <person name="Thiergart T."/>
            <person name="Pickel B."/>
            <person name="Atanasova L."/>
            <person name="Karlsson M."/>
            <person name="Huettel B."/>
            <person name="Barry K.W."/>
            <person name="Haridas S."/>
            <person name="Chen C."/>
            <person name="Bauer D."/>
            <person name="Andreopoulos W."/>
            <person name="Pangilinan J."/>
            <person name="LaButti K."/>
            <person name="Riley R."/>
            <person name="Lipzen A."/>
            <person name="Clum A."/>
            <person name="Drula E."/>
            <person name="Henrissat B."/>
            <person name="Kohler A."/>
            <person name="Grigoriev I.V."/>
            <person name="Martin F.M."/>
            <person name="Hacquard S."/>
        </authorList>
    </citation>
    <scope>NUCLEOTIDE SEQUENCE [LARGE SCALE GENOMIC DNA]</scope>
    <source>
        <strain evidence="1 2">MPI-SDFR-AT-0079</strain>
    </source>
</reference>